<evidence type="ECO:0000256" key="3">
    <source>
        <dbReference type="ARBA" id="ARBA00022452"/>
    </source>
</evidence>
<keyword evidence="4 10" id="KW-0812">Transmembrane</keyword>
<dbReference type="InterPro" id="IPR000531">
    <property type="entry name" value="Beta-barrel_TonB"/>
</dbReference>
<dbReference type="Gene3D" id="2.40.170.20">
    <property type="entry name" value="TonB-dependent receptor, beta-barrel domain"/>
    <property type="match status" value="2"/>
</dbReference>
<name>A0A1Q6RA37_9FIRM</name>
<evidence type="ECO:0000256" key="7">
    <source>
        <dbReference type="ARBA" id="ARBA00023136"/>
    </source>
</evidence>
<dbReference type="GO" id="GO:0009279">
    <property type="term" value="C:cell outer membrane"/>
    <property type="evidence" value="ECO:0007669"/>
    <property type="project" value="UniProtKB-SubCell"/>
</dbReference>
<dbReference type="Pfam" id="PF00593">
    <property type="entry name" value="TonB_dep_Rec_b-barrel"/>
    <property type="match status" value="1"/>
</dbReference>
<comment type="similarity">
    <text evidence="10 11">Belongs to the TonB-dependent receptor family.</text>
</comment>
<keyword evidence="7 10" id="KW-0472">Membrane</keyword>
<dbReference type="InterPro" id="IPR036942">
    <property type="entry name" value="Beta-barrel_TonB_sf"/>
</dbReference>
<sequence>MSALICGNVLLGGNAVFAEDVQEYDLDAMVVTATRTMKQIQEVPASVSVVTAKDIERHNVTTIQEALQYVPGLYMNQAKAQDDQIMLRGMDTPNILVLVDGVQINSAYKGAVNFDQIPVESIERIEVLRGAASSIYGGRAVAGVINITTKEATDKLNGDVVLSYGSNNTWKKSLQARAKVNDKWSFGVGYENSSSDGYRGYYRTAKAKSGTGTYSANLPVLSDGKTYVYGGRGEKQWKTENYNFNVKYNFNDSQSLKYAFNRSESEKKYVNPFSYVKDAAGNPVYNGTVTTQNGNKITIKTKDFFGYDNIDIRNIHSLTYNDEKNNLNASFSYAKDQISGFTSPNSPTDINYTGAGDFSDHPGELYSLNIEKAWENVGNHTILVGGNYKQEEMIQHRFNLSKWHDRDSKINEYATDSGKVKNTALFVQDEYKMNDKVTMYAGLRYDNYKKGDGHFWKDGAYDTTSKGESYNELSPKLAFDFKADENTNYYVSYGHSFNPGPMYQIYRYGGSGMGAVIPNPALDPETSDTFEVGMKQKLSDNTKFGINLYRIETKDKIAYTYFYNAAGVCTHKQYINYNEEKRRGVEFELNHKFDSNWSAYLNYAWQTGKTSGAVIPGTNKNQAYSGVADYTVPKHLLHSGIEYRNDKLNVLLDCQYVSERMSPDSATGEYGAEDAFFIVNTGLNYKLAKDVTLQFGITNLLDKEFYCSEATAGRTYNVGLRYSF</sequence>
<dbReference type="PANTHER" id="PTHR30069:SF29">
    <property type="entry name" value="HEMOGLOBIN AND HEMOGLOBIN-HAPTOGLOBIN-BINDING PROTEIN 1-RELATED"/>
    <property type="match status" value="1"/>
</dbReference>
<dbReference type="EMBL" id="MNTG01000002">
    <property type="protein sequence ID" value="OLA39196.1"/>
    <property type="molecule type" value="Genomic_DNA"/>
</dbReference>
<keyword evidence="2 10" id="KW-0813">Transport</keyword>
<gene>
    <name evidence="14" type="ORF">BHW43_02055</name>
</gene>
<feature type="domain" description="TonB-dependent receptor-like beta-barrel" evidence="12">
    <location>
        <begin position="295"/>
        <end position="700"/>
    </location>
</feature>
<dbReference type="SUPFAM" id="SSF56935">
    <property type="entry name" value="Porins"/>
    <property type="match status" value="1"/>
</dbReference>
<dbReference type="PANTHER" id="PTHR30069">
    <property type="entry name" value="TONB-DEPENDENT OUTER MEMBRANE RECEPTOR"/>
    <property type="match status" value="1"/>
</dbReference>
<keyword evidence="8" id="KW-0675">Receptor</keyword>
<dbReference type="CDD" id="cd01347">
    <property type="entry name" value="ligand_gated_channel"/>
    <property type="match status" value="1"/>
</dbReference>
<evidence type="ECO:0000256" key="9">
    <source>
        <dbReference type="ARBA" id="ARBA00023237"/>
    </source>
</evidence>
<dbReference type="InterPro" id="IPR012910">
    <property type="entry name" value="Plug_dom"/>
</dbReference>
<evidence type="ECO:0000256" key="8">
    <source>
        <dbReference type="ARBA" id="ARBA00023170"/>
    </source>
</evidence>
<proteinExistence type="inferred from homology"/>
<protein>
    <recommendedName>
        <fullName evidence="16">TonB-dependent receptor</fullName>
    </recommendedName>
</protein>
<evidence type="ECO:0000256" key="2">
    <source>
        <dbReference type="ARBA" id="ARBA00022448"/>
    </source>
</evidence>
<evidence type="ECO:0000256" key="6">
    <source>
        <dbReference type="ARBA" id="ARBA00023077"/>
    </source>
</evidence>
<dbReference type="AlphaFoldDB" id="A0A1Q6RA37"/>
<dbReference type="GO" id="GO:0015344">
    <property type="term" value="F:siderophore uptake transmembrane transporter activity"/>
    <property type="evidence" value="ECO:0007669"/>
    <property type="project" value="TreeGrafter"/>
</dbReference>
<dbReference type="InterPro" id="IPR039426">
    <property type="entry name" value="TonB-dep_rcpt-like"/>
</dbReference>
<dbReference type="STRING" id="626940.BHW43_02055"/>
<evidence type="ECO:0000313" key="15">
    <source>
        <dbReference type="Proteomes" id="UP000186777"/>
    </source>
</evidence>
<evidence type="ECO:0008006" key="16">
    <source>
        <dbReference type="Google" id="ProtNLM"/>
    </source>
</evidence>
<dbReference type="PROSITE" id="PS52016">
    <property type="entry name" value="TONB_DEPENDENT_REC_3"/>
    <property type="match status" value="1"/>
</dbReference>
<evidence type="ECO:0000256" key="4">
    <source>
        <dbReference type="ARBA" id="ARBA00022692"/>
    </source>
</evidence>
<evidence type="ECO:0000256" key="1">
    <source>
        <dbReference type="ARBA" id="ARBA00004571"/>
    </source>
</evidence>
<evidence type="ECO:0000259" key="13">
    <source>
        <dbReference type="Pfam" id="PF07715"/>
    </source>
</evidence>
<keyword evidence="9 10" id="KW-0998">Cell outer membrane</keyword>
<keyword evidence="5" id="KW-0732">Signal</keyword>
<evidence type="ECO:0000256" key="5">
    <source>
        <dbReference type="ARBA" id="ARBA00022729"/>
    </source>
</evidence>
<evidence type="ECO:0000256" key="10">
    <source>
        <dbReference type="PROSITE-ProRule" id="PRU01360"/>
    </source>
</evidence>
<keyword evidence="3 10" id="KW-1134">Transmembrane beta strand</keyword>
<dbReference type="GO" id="GO:0044718">
    <property type="term" value="P:siderophore transmembrane transport"/>
    <property type="evidence" value="ECO:0007669"/>
    <property type="project" value="TreeGrafter"/>
</dbReference>
<accession>A0A1Q6RA37</accession>
<organism evidence="14 15">
    <name type="scientific">Phascolarctobacterium succinatutens</name>
    <dbReference type="NCBI Taxonomy" id="626940"/>
    <lineage>
        <taxon>Bacteria</taxon>
        <taxon>Bacillati</taxon>
        <taxon>Bacillota</taxon>
        <taxon>Negativicutes</taxon>
        <taxon>Acidaminococcales</taxon>
        <taxon>Acidaminococcaceae</taxon>
        <taxon>Phascolarctobacterium</taxon>
    </lineage>
</organism>
<evidence type="ECO:0000256" key="11">
    <source>
        <dbReference type="RuleBase" id="RU003357"/>
    </source>
</evidence>
<evidence type="ECO:0000313" key="14">
    <source>
        <dbReference type="EMBL" id="OLA39196.1"/>
    </source>
</evidence>
<dbReference type="Proteomes" id="UP000186777">
    <property type="component" value="Unassembled WGS sequence"/>
</dbReference>
<dbReference type="InterPro" id="IPR037066">
    <property type="entry name" value="Plug_dom_sf"/>
</dbReference>
<keyword evidence="6 11" id="KW-0798">TonB box</keyword>
<dbReference type="Gene3D" id="2.170.130.10">
    <property type="entry name" value="TonB-dependent receptor, plug domain"/>
    <property type="match status" value="1"/>
</dbReference>
<feature type="domain" description="TonB-dependent receptor plug" evidence="13">
    <location>
        <begin position="40"/>
        <end position="144"/>
    </location>
</feature>
<dbReference type="Pfam" id="PF07715">
    <property type="entry name" value="Plug"/>
    <property type="match status" value="1"/>
</dbReference>
<evidence type="ECO:0000259" key="12">
    <source>
        <dbReference type="Pfam" id="PF00593"/>
    </source>
</evidence>
<comment type="caution">
    <text evidence="14">The sequence shown here is derived from an EMBL/GenBank/DDBJ whole genome shotgun (WGS) entry which is preliminary data.</text>
</comment>
<comment type="subcellular location">
    <subcellularLocation>
        <location evidence="1 10">Cell outer membrane</location>
        <topology evidence="1 10">Multi-pass membrane protein</topology>
    </subcellularLocation>
</comment>
<reference evidence="14 15" key="1">
    <citation type="journal article" date="2016" name="Nat. Biotechnol.">
        <title>Measurement of bacterial replication rates in microbial communities.</title>
        <authorList>
            <person name="Brown C.T."/>
            <person name="Olm M.R."/>
            <person name="Thomas B.C."/>
            <person name="Banfield J.F."/>
        </authorList>
    </citation>
    <scope>NUCLEOTIDE SEQUENCE [LARGE SCALE GENOMIC DNA]</scope>
    <source>
        <strain evidence="14">46_33</strain>
    </source>
</reference>